<name>W7ILV9_9PSEU</name>
<dbReference type="EMBL" id="AYXG01000115">
    <property type="protein sequence ID" value="EWC61363.1"/>
    <property type="molecule type" value="Genomic_DNA"/>
</dbReference>
<evidence type="ECO:0000313" key="3">
    <source>
        <dbReference type="Proteomes" id="UP000019277"/>
    </source>
</evidence>
<accession>W7ILV9</accession>
<reference evidence="2 3" key="1">
    <citation type="journal article" date="2014" name="Genome Announc.">
        <title>Draft Genome Sequence of the Antitrypanosomally Active Sponge-Associated Bacterium Actinokineospora sp. Strain EG49.</title>
        <authorList>
            <person name="Harjes J."/>
            <person name="Ryu T."/>
            <person name="Abdelmohsen U.R."/>
            <person name="Moitinho-Silva L."/>
            <person name="Horn H."/>
            <person name="Ravasi T."/>
            <person name="Hentschel U."/>
        </authorList>
    </citation>
    <scope>NUCLEOTIDE SEQUENCE [LARGE SCALE GENOMIC DNA]</scope>
    <source>
        <strain evidence="2 3">EG49</strain>
    </source>
</reference>
<protein>
    <submittedName>
        <fullName evidence="2">Uncharacterized protein</fullName>
    </submittedName>
</protein>
<keyword evidence="3" id="KW-1185">Reference proteome</keyword>
<gene>
    <name evidence="2" type="ORF">UO65_3336</name>
</gene>
<comment type="caution">
    <text evidence="2">The sequence shown here is derived from an EMBL/GenBank/DDBJ whole genome shotgun (WGS) entry which is preliminary data.</text>
</comment>
<evidence type="ECO:0000256" key="1">
    <source>
        <dbReference type="SAM" id="MobiDB-lite"/>
    </source>
</evidence>
<dbReference type="AlphaFoldDB" id="W7ILV9"/>
<dbReference type="Proteomes" id="UP000019277">
    <property type="component" value="Unassembled WGS sequence"/>
</dbReference>
<feature type="region of interest" description="Disordered" evidence="1">
    <location>
        <begin position="1"/>
        <end position="26"/>
    </location>
</feature>
<organism evidence="2 3">
    <name type="scientific">Actinokineospora spheciospongiae</name>
    <dbReference type="NCBI Taxonomy" id="909613"/>
    <lineage>
        <taxon>Bacteria</taxon>
        <taxon>Bacillati</taxon>
        <taxon>Actinomycetota</taxon>
        <taxon>Actinomycetes</taxon>
        <taxon>Pseudonocardiales</taxon>
        <taxon>Pseudonocardiaceae</taxon>
        <taxon>Actinokineospora</taxon>
    </lineage>
</organism>
<sequence>MFARHRPRIHSTEHRSRPAKTFDSKHSGDSAFLVSLVGEAVEDALPARRLLRTPPDGQ</sequence>
<evidence type="ECO:0000313" key="2">
    <source>
        <dbReference type="EMBL" id="EWC61363.1"/>
    </source>
</evidence>
<proteinExistence type="predicted"/>
<feature type="compositionally biased region" description="Basic and acidic residues" evidence="1">
    <location>
        <begin position="10"/>
        <end position="26"/>
    </location>
</feature>